<evidence type="ECO:0000256" key="4">
    <source>
        <dbReference type="ARBA" id="ARBA00022695"/>
    </source>
</evidence>
<dbReference type="Gene3D" id="1.10.150.390">
    <property type="match status" value="1"/>
</dbReference>
<organism evidence="8 9">
    <name type="scientific">candidate division CPR2 bacterium GW2011_GWC2_39_10</name>
    <dbReference type="NCBI Taxonomy" id="1618345"/>
    <lineage>
        <taxon>Bacteria</taxon>
        <taxon>Bacteria division CPR2</taxon>
    </lineage>
</organism>
<dbReference type="PANTHER" id="PTHR19376">
    <property type="entry name" value="DNA-DIRECTED RNA POLYMERASE"/>
    <property type="match status" value="1"/>
</dbReference>
<dbReference type="PATRIC" id="fig|1618345.3.peg.536"/>
<dbReference type="SUPFAM" id="SSF64484">
    <property type="entry name" value="beta and beta-prime subunits of DNA dependent RNA-polymerase"/>
    <property type="match status" value="1"/>
</dbReference>
<dbReference type="Gene3D" id="2.40.50.100">
    <property type="match status" value="2"/>
</dbReference>
<proteinExistence type="predicted"/>
<dbReference type="GO" id="GO:0003899">
    <property type="term" value="F:DNA-directed RNA polymerase activity"/>
    <property type="evidence" value="ECO:0007669"/>
    <property type="project" value="UniProtKB-EC"/>
</dbReference>
<feature type="domain" description="RNA polymerase Rpb1" evidence="7">
    <location>
        <begin position="1"/>
        <end position="214"/>
    </location>
</feature>
<evidence type="ECO:0000313" key="9">
    <source>
        <dbReference type="Proteomes" id="UP000034207"/>
    </source>
</evidence>
<reference evidence="8 9" key="1">
    <citation type="journal article" date="2015" name="Nature">
        <title>rRNA introns, odd ribosomes, and small enigmatic genomes across a large radiation of phyla.</title>
        <authorList>
            <person name="Brown C.T."/>
            <person name="Hug L.A."/>
            <person name="Thomas B.C."/>
            <person name="Sharon I."/>
            <person name="Castelle C.J."/>
            <person name="Singh A."/>
            <person name="Wilkins M.J."/>
            <person name="Williams K.H."/>
            <person name="Banfield J.F."/>
        </authorList>
    </citation>
    <scope>NUCLEOTIDE SEQUENCE [LARGE SCALE GENOMIC DNA]</scope>
</reference>
<accession>A0A0G0M2R4</accession>
<gene>
    <name evidence="8" type="ORF">UT18_C0009G0001</name>
</gene>
<dbReference type="Gene3D" id="1.10.1790.20">
    <property type="match status" value="1"/>
</dbReference>
<evidence type="ECO:0000256" key="6">
    <source>
        <dbReference type="ARBA" id="ARBA00048552"/>
    </source>
</evidence>
<dbReference type="GO" id="GO:0006351">
    <property type="term" value="P:DNA-templated transcription"/>
    <property type="evidence" value="ECO:0007669"/>
    <property type="project" value="InterPro"/>
</dbReference>
<dbReference type="AlphaFoldDB" id="A0A0G0M2R4"/>
<dbReference type="InterPro" id="IPR007081">
    <property type="entry name" value="RNA_pol_Rpb1_5"/>
</dbReference>
<dbReference type="EMBL" id="LBVV01000009">
    <property type="protein sequence ID" value="KKQ94590.1"/>
    <property type="molecule type" value="Genomic_DNA"/>
</dbReference>
<keyword evidence="2 8" id="KW-0240">DNA-directed RNA polymerase</keyword>
<feature type="non-terminal residue" evidence="8">
    <location>
        <position position="1"/>
    </location>
</feature>
<comment type="caution">
    <text evidence="8">The sequence shown here is derived from an EMBL/GenBank/DDBJ whole genome shotgun (WGS) entry which is preliminary data.</text>
</comment>
<evidence type="ECO:0000313" key="8">
    <source>
        <dbReference type="EMBL" id="KKQ94590.1"/>
    </source>
</evidence>
<evidence type="ECO:0000256" key="5">
    <source>
        <dbReference type="ARBA" id="ARBA00023163"/>
    </source>
</evidence>
<evidence type="ECO:0000256" key="1">
    <source>
        <dbReference type="ARBA" id="ARBA00012418"/>
    </source>
</evidence>
<dbReference type="Proteomes" id="UP000034207">
    <property type="component" value="Unassembled WGS sequence"/>
</dbReference>
<dbReference type="STRING" id="1618345.UT18_C0009G0001"/>
<dbReference type="EC" id="2.7.7.6" evidence="1"/>
<dbReference type="GO" id="GO:0003677">
    <property type="term" value="F:DNA binding"/>
    <property type="evidence" value="ECO:0007669"/>
    <property type="project" value="InterPro"/>
</dbReference>
<dbReference type="CDD" id="cd02655">
    <property type="entry name" value="RNAP_beta'_C"/>
    <property type="match status" value="1"/>
</dbReference>
<keyword evidence="3" id="KW-0808">Transferase</keyword>
<dbReference type="InterPro" id="IPR045867">
    <property type="entry name" value="DNA-dir_RpoC_beta_prime"/>
</dbReference>
<evidence type="ECO:0000256" key="3">
    <source>
        <dbReference type="ARBA" id="ARBA00022679"/>
    </source>
</evidence>
<sequence length="307" mass="33901">GTQLTMRTFHTGGVVGLDITQGLPRVEELFEVRNPKGEAVLAELEGKVLIKEGEHRKTIRIISDAIEEDSFNIKDMTVEVKSGDRVTPTTVLFTKNGKKPVKAKNAGSVRIDGDKLYVAKDAEAKEYEVPLQTTMKVEDGEKVEKGQPLTEGSWNLQTVLKLLGERAVQEYVIAEVKQIYASQGQSINDRHIEIIVKQMFSRYQVEDGGDTSLTSGQIVSKYMFEKENEAAKNAGGKEADAQKLLLSITKVSLSTDSFLSAASFQETSRILIDAATRGKIDELRGLKENVIIGKLIPVGTGFRHKKY</sequence>
<dbReference type="Pfam" id="PF04998">
    <property type="entry name" value="RNA_pol_Rpb1_5"/>
    <property type="match status" value="1"/>
</dbReference>
<dbReference type="PANTHER" id="PTHR19376:SF54">
    <property type="entry name" value="DNA-DIRECTED RNA POLYMERASE SUBUNIT BETA"/>
    <property type="match status" value="1"/>
</dbReference>
<evidence type="ECO:0000259" key="7">
    <source>
        <dbReference type="Pfam" id="PF04998"/>
    </source>
</evidence>
<keyword evidence="5" id="KW-0804">Transcription</keyword>
<evidence type="ECO:0000256" key="2">
    <source>
        <dbReference type="ARBA" id="ARBA00022478"/>
    </source>
</evidence>
<protein>
    <recommendedName>
        <fullName evidence="1">DNA-directed RNA polymerase</fullName>
        <ecNumber evidence="1">2.7.7.6</ecNumber>
    </recommendedName>
</protein>
<dbReference type="GO" id="GO:0000428">
    <property type="term" value="C:DNA-directed RNA polymerase complex"/>
    <property type="evidence" value="ECO:0007669"/>
    <property type="project" value="UniProtKB-KW"/>
</dbReference>
<comment type="catalytic activity">
    <reaction evidence="6">
        <text>RNA(n) + a ribonucleoside 5'-triphosphate = RNA(n+1) + diphosphate</text>
        <dbReference type="Rhea" id="RHEA:21248"/>
        <dbReference type="Rhea" id="RHEA-COMP:14527"/>
        <dbReference type="Rhea" id="RHEA-COMP:17342"/>
        <dbReference type="ChEBI" id="CHEBI:33019"/>
        <dbReference type="ChEBI" id="CHEBI:61557"/>
        <dbReference type="ChEBI" id="CHEBI:140395"/>
        <dbReference type="EC" id="2.7.7.6"/>
    </reaction>
</comment>
<name>A0A0G0M2R4_UNCC2</name>
<keyword evidence="4" id="KW-0548">Nucleotidyltransferase</keyword>